<name>A0C992_PARTE</name>
<dbReference type="EMBL" id="CT868052">
    <property type="protein sequence ID" value="CAK67359.1"/>
    <property type="molecule type" value="Genomic_DNA"/>
</dbReference>
<dbReference type="InterPro" id="IPR016024">
    <property type="entry name" value="ARM-type_fold"/>
</dbReference>
<evidence type="ECO:0000313" key="1">
    <source>
        <dbReference type="EMBL" id="CAK67359.1"/>
    </source>
</evidence>
<organism evidence="1 2">
    <name type="scientific">Paramecium tetraurelia</name>
    <dbReference type="NCBI Taxonomy" id="5888"/>
    <lineage>
        <taxon>Eukaryota</taxon>
        <taxon>Sar</taxon>
        <taxon>Alveolata</taxon>
        <taxon>Ciliophora</taxon>
        <taxon>Intramacronucleata</taxon>
        <taxon>Oligohymenophorea</taxon>
        <taxon>Peniculida</taxon>
        <taxon>Parameciidae</taxon>
        <taxon>Paramecium</taxon>
    </lineage>
</organism>
<dbReference type="RefSeq" id="XP_001434756.1">
    <property type="nucleotide sequence ID" value="XM_001434719.1"/>
</dbReference>
<gene>
    <name evidence="1" type="ORF">GSPATT00006665001</name>
</gene>
<dbReference type="OMA" id="NDYCEEK"/>
<sequence length="476" mass="57035">MLQNIAQKREKFIIGLKKKAREETFRKNRFPQSKNVIPFSSSNDIFQSSYYEAFEKGNQQKKFNFMNDDLEIGETMTDCIFKVQQLNNYYNEYDCEPDYDTTKDVERIFKIFNMGYPQIDKSCLHILLAISAGNHQQVQPIHEYIQQLTDYYNSTYYTELQQYILDIFANLACDCYQCRDLILVLEVPKHLWKYTLQCKQKCLFDDFYSMIINLDRMKPEINKFKLIQLHQILQDLYIQLYNAEEKKQILKIMNRIYSYDKSKLDLSFLNYLLKGDHENMQLSGEIFKYFQYVSLLDNEITLNFQSQMAHTIIKTINKYMEQDNISRAELKSLVKKGFVTLSNFITDDPQNVNEFWEDILPYAQNIPSIFLEVDDFFLFLHNLIKFSKDEDVIKLNRDYKLIKQIAQEINDYCEEKDSQFLFNILSILYRLLNIDDANVKIFNEEDCESRILYIQQMNISDENYELTNMILDRLDQ</sequence>
<dbReference type="InParanoid" id="A0C992"/>
<reference evidence="1 2" key="1">
    <citation type="journal article" date="2006" name="Nature">
        <title>Global trends of whole-genome duplications revealed by the ciliate Paramecium tetraurelia.</title>
        <authorList>
            <consortium name="Genoscope"/>
            <person name="Aury J.-M."/>
            <person name="Jaillon O."/>
            <person name="Duret L."/>
            <person name="Noel B."/>
            <person name="Jubin C."/>
            <person name="Porcel B.M."/>
            <person name="Segurens B."/>
            <person name="Daubin V."/>
            <person name="Anthouard V."/>
            <person name="Aiach N."/>
            <person name="Arnaiz O."/>
            <person name="Billaut A."/>
            <person name="Beisson J."/>
            <person name="Blanc I."/>
            <person name="Bouhouche K."/>
            <person name="Camara F."/>
            <person name="Duharcourt S."/>
            <person name="Guigo R."/>
            <person name="Gogendeau D."/>
            <person name="Katinka M."/>
            <person name="Keller A.-M."/>
            <person name="Kissmehl R."/>
            <person name="Klotz C."/>
            <person name="Koll F."/>
            <person name="Le Moue A."/>
            <person name="Lepere C."/>
            <person name="Malinsky S."/>
            <person name="Nowacki M."/>
            <person name="Nowak J.K."/>
            <person name="Plattner H."/>
            <person name="Poulain J."/>
            <person name="Ruiz F."/>
            <person name="Serrano V."/>
            <person name="Zagulski M."/>
            <person name="Dessen P."/>
            <person name="Betermier M."/>
            <person name="Weissenbach J."/>
            <person name="Scarpelli C."/>
            <person name="Schachter V."/>
            <person name="Sperling L."/>
            <person name="Meyer E."/>
            <person name="Cohen J."/>
            <person name="Wincker P."/>
        </authorList>
    </citation>
    <scope>NUCLEOTIDE SEQUENCE [LARGE SCALE GENOMIC DNA]</scope>
    <source>
        <strain evidence="1 2">Stock d4-2</strain>
    </source>
</reference>
<proteinExistence type="predicted"/>
<dbReference type="InterPro" id="IPR011989">
    <property type="entry name" value="ARM-like"/>
</dbReference>
<accession>A0C992</accession>
<dbReference type="GeneID" id="5020541"/>
<dbReference type="OrthoDB" id="288228at2759"/>
<evidence type="ECO:0000313" key="2">
    <source>
        <dbReference type="Proteomes" id="UP000000600"/>
    </source>
</evidence>
<dbReference type="Proteomes" id="UP000000600">
    <property type="component" value="Unassembled WGS sequence"/>
</dbReference>
<dbReference type="SUPFAM" id="SSF48371">
    <property type="entry name" value="ARM repeat"/>
    <property type="match status" value="1"/>
</dbReference>
<dbReference type="HOGENOM" id="CLU_575516_0_0_1"/>
<protein>
    <recommendedName>
        <fullName evidence="3">SPIN90/Ldb17 leucine-rich domain-containing protein</fullName>
    </recommendedName>
</protein>
<keyword evidence="2" id="KW-1185">Reference proteome</keyword>
<dbReference type="KEGG" id="ptm:GSPATT00006665001"/>
<dbReference type="Gene3D" id="1.25.10.10">
    <property type="entry name" value="Leucine-rich Repeat Variant"/>
    <property type="match status" value="1"/>
</dbReference>
<dbReference type="AlphaFoldDB" id="A0C992"/>
<evidence type="ECO:0008006" key="3">
    <source>
        <dbReference type="Google" id="ProtNLM"/>
    </source>
</evidence>